<evidence type="ECO:0000259" key="17">
    <source>
        <dbReference type="PROSITE" id="PS50106"/>
    </source>
</evidence>
<evidence type="ECO:0000256" key="10">
    <source>
        <dbReference type="ARBA" id="ARBA00022801"/>
    </source>
</evidence>
<evidence type="ECO:0000256" key="2">
    <source>
        <dbReference type="ARBA" id="ARBA00004418"/>
    </source>
</evidence>
<dbReference type="KEGG" id="rsn:RSPO_m01537"/>
<keyword evidence="16" id="KW-0472">Membrane</keyword>
<comment type="subcellular location">
    <subcellularLocation>
        <location evidence="2">Periplasm</location>
    </subcellularLocation>
</comment>
<keyword evidence="6 18" id="KW-0645">Protease</keyword>
<feature type="domain" description="PDZ" evidence="17">
    <location>
        <begin position="431"/>
        <end position="509"/>
    </location>
</feature>
<sequence length="519" mass="53820">MTCNRWARQATLPAVAIAPKAHRAREDTDMTRQTMARSAVGLAAVLAVAGGYAYLQKDVISRAVAAPMAASATAPASTAAVAVAAPMDFSGIVERYGPAVVNISTTAHAQRTSIQGLPPGMSPDDPFAEFFKHFMPQMPQQQGDQVVKGLGSGFIVSSDGLILTNAHVVDGAQEVNVKLTDRREFKAKVLGVDKQSDVAVLRIAAGNLPTVQIGNPAGTKVGEPVLAIGSPYGFENTVTAGIVSAKSRSLPDDTYVPFIQTDVAVNPGNSGGPLFNQRGEVIGINSQIYSQTGGYQGLSFAVPIDVAMKVEQQLVATGKVTRGRLGISVQEVDQLLADSFNLPKPEGALVNAVEKDGPAAKAGLQPGDVILQIGNAHIGHSGDLPEQVAEIKPGTTVPLQIIRQGRPTTLSVTVGEAKDAKVAANASAAPDKGRLGLAVRPLQPEEKRQSGLPGGLVVMDSSGPAAKAGIQPGDVILSLNGTPVSSAQELRTLVDRAGKHVALLVQRDDAKIFVPLDLG</sequence>
<comment type="catalytic activity">
    <reaction evidence="1">
        <text>Acts on substrates that are at least partially unfolded. The cleavage site P1 residue is normally between a pair of hydrophobic residues, such as Val-|-Val.</text>
        <dbReference type="EC" id="3.4.21.107"/>
    </reaction>
</comment>
<dbReference type="PROSITE" id="PS50106">
    <property type="entry name" value="PDZ"/>
    <property type="match status" value="2"/>
</dbReference>
<dbReference type="InterPro" id="IPR009003">
    <property type="entry name" value="Peptidase_S1_PA"/>
</dbReference>
<dbReference type="PRINTS" id="PR00834">
    <property type="entry name" value="PROTEASES2C"/>
</dbReference>
<feature type="active site" description="Charge relay system" evidence="14">
    <location>
        <position position="167"/>
    </location>
</feature>
<feature type="transmembrane region" description="Helical" evidence="16">
    <location>
        <begin position="35"/>
        <end position="55"/>
    </location>
</feature>
<feature type="active site" description="Charge relay system" evidence="14">
    <location>
        <position position="197"/>
    </location>
</feature>
<feature type="binding site" evidence="15">
    <location>
        <position position="167"/>
    </location>
    <ligand>
        <name>substrate</name>
    </ligand>
</feature>
<dbReference type="GO" id="GO:0004252">
    <property type="term" value="F:serine-type endopeptidase activity"/>
    <property type="evidence" value="ECO:0007669"/>
    <property type="project" value="InterPro"/>
</dbReference>
<evidence type="ECO:0000256" key="6">
    <source>
        <dbReference type="ARBA" id="ARBA00022670"/>
    </source>
</evidence>
<dbReference type="EMBL" id="CP002820">
    <property type="protein sequence ID" value="AEG72172.1"/>
    <property type="molecule type" value="Genomic_DNA"/>
</dbReference>
<evidence type="ECO:0000256" key="9">
    <source>
        <dbReference type="ARBA" id="ARBA00022764"/>
    </source>
</evidence>
<keyword evidence="9" id="KW-0574">Periplasm</keyword>
<evidence type="ECO:0000256" key="7">
    <source>
        <dbReference type="ARBA" id="ARBA00022729"/>
    </source>
</evidence>
<dbReference type="HOGENOM" id="CLU_020120_1_0_4"/>
<dbReference type="Pfam" id="PF17820">
    <property type="entry name" value="PDZ_6"/>
    <property type="match status" value="1"/>
</dbReference>
<reference evidence="18 19" key="1">
    <citation type="journal article" date="2011" name="J. Bacteriol.">
        <title>Complete genome sequence of the plant pathogen Ralstonia solanacearum strain Po82.</title>
        <authorList>
            <person name="Xu J."/>
            <person name="Zheng H.J."/>
            <person name="Liu L."/>
            <person name="Pan Z.C."/>
            <person name="Prior P."/>
            <person name="Tang B."/>
            <person name="Xu J.S."/>
            <person name="Zhang H."/>
            <person name="Tian Q."/>
            <person name="Zhang L.Q."/>
            <person name="Feng J."/>
        </authorList>
    </citation>
    <scope>NUCLEOTIDE SEQUENCE [LARGE SCALE GENOMIC DNA]</scope>
    <source>
        <strain evidence="19">Po82</strain>
    </source>
</reference>
<keyword evidence="11" id="KW-0720">Serine protease</keyword>
<feature type="binding site" evidence="15">
    <location>
        <position position="197"/>
    </location>
    <ligand>
        <name>substrate</name>
    </ligand>
</feature>
<dbReference type="PANTHER" id="PTHR22939:SF130">
    <property type="entry name" value="PERIPLASMIC SERINE ENDOPROTEASE DEGP-LIKE-RELATED"/>
    <property type="match status" value="1"/>
</dbReference>
<keyword evidence="16" id="KW-1133">Transmembrane helix</keyword>
<dbReference type="InterPro" id="IPR011782">
    <property type="entry name" value="Pept_S1C_Do"/>
</dbReference>
<comment type="similarity">
    <text evidence="3">Belongs to the peptidase S1C family.</text>
</comment>
<dbReference type="NCBIfam" id="TIGR02037">
    <property type="entry name" value="degP_htrA_DO"/>
    <property type="match status" value="1"/>
</dbReference>
<evidence type="ECO:0000256" key="15">
    <source>
        <dbReference type="PIRSR" id="PIRSR611782-2"/>
    </source>
</evidence>
<dbReference type="GO" id="GO:0006508">
    <property type="term" value="P:proteolysis"/>
    <property type="evidence" value="ECO:0007669"/>
    <property type="project" value="UniProtKB-KW"/>
</dbReference>
<evidence type="ECO:0000256" key="16">
    <source>
        <dbReference type="SAM" id="Phobius"/>
    </source>
</evidence>
<evidence type="ECO:0000256" key="3">
    <source>
        <dbReference type="ARBA" id="ARBA00010541"/>
    </source>
</evidence>
<keyword evidence="7" id="KW-0732">Signal</keyword>
<dbReference type="CDD" id="cd06779">
    <property type="entry name" value="cpPDZ_Deg_HtrA-like"/>
    <property type="match status" value="1"/>
</dbReference>
<feature type="active site" description="Charge relay system" evidence="14">
    <location>
        <position position="270"/>
    </location>
</feature>
<organism evidence="18 19">
    <name type="scientific">Ralstonia solanacearum (strain Po82)</name>
    <dbReference type="NCBI Taxonomy" id="1031711"/>
    <lineage>
        <taxon>Bacteria</taxon>
        <taxon>Pseudomonadati</taxon>
        <taxon>Pseudomonadota</taxon>
        <taxon>Betaproteobacteria</taxon>
        <taxon>Burkholderiales</taxon>
        <taxon>Burkholderiaceae</taxon>
        <taxon>Ralstonia</taxon>
        <taxon>Ralstonia solanacearum species complex</taxon>
    </lineage>
</organism>
<name>F6GBN3_RALS8</name>
<protein>
    <recommendedName>
        <fullName evidence="5">Probable periplasmic serine endoprotease DegP-like</fullName>
        <ecNumber evidence="4">3.4.21.107</ecNumber>
    </recommendedName>
    <alternativeName>
        <fullName evidence="13">Protease Do</fullName>
    </alternativeName>
</protein>
<dbReference type="Proteomes" id="UP000007953">
    <property type="component" value="Plasmid megaplasmid"/>
</dbReference>
<feature type="domain" description="PDZ" evidence="17">
    <location>
        <begin position="314"/>
        <end position="378"/>
    </location>
</feature>
<geneLocation type="plasmid" evidence="19"/>
<dbReference type="EC" id="3.4.21.107" evidence="4"/>
<dbReference type="PANTHER" id="PTHR22939">
    <property type="entry name" value="SERINE PROTEASE FAMILY S1C HTRA-RELATED"/>
    <property type="match status" value="1"/>
</dbReference>
<evidence type="ECO:0000256" key="8">
    <source>
        <dbReference type="ARBA" id="ARBA00022737"/>
    </source>
</evidence>
<dbReference type="InterPro" id="IPR001478">
    <property type="entry name" value="PDZ"/>
</dbReference>
<evidence type="ECO:0000313" key="19">
    <source>
        <dbReference type="Proteomes" id="UP000007953"/>
    </source>
</evidence>
<evidence type="ECO:0000256" key="5">
    <source>
        <dbReference type="ARBA" id="ARBA00013958"/>
    </source>
</evidence>
<keyword evidence="8" id="KW-0677">Repeat</keyword>
<accession>F6GBN3</accession>
<evidence type="ECO:0000256" key="4">
    <source>
        <dbReference type="ARBA" id="ARBA00013035"/>
    </source>
</evidence>
<dbReference type="InterPro" id="IPR001940">
    <property type="entry name" value="Peptidase_S1C"/>
</dbReference>
<evidence type="ECO:0000256" key="12">
    <source>
        <dbReference type="ARBA" id="ARBA00023016"/>
    </source>
</evidence>
<dbReference type="SUPFAM" id="SSF50494">
    <property type="entry name" value="Trypsin-like serine proteases"/>
    <property type="match status" value="1"/>
</dbReference>
<keyword evidence="12" id="KW-0346">Stress response</keyword>
<keyword evidence="18" id="KW-0614">Plasmid</keyword>
<evidence type="ECO:0000256" key="11">
    <source>
        <dbReference type="ARBA" id="ARBA00022825"/>
    </source>
</evidence>
<evidence type="ECO:0000313" key="18">
    <source>
        <dbReference type="EMBL" id="AEG72172.1"/>
    </source>
</evidence>
<keyword evidence="16" id="KW-0812">Transmembrane</keyword>
<gene>
    <name evidence="18" type="primary">degP</name>
    <name evidence="18" type="ordered locus">RSPO_m01537</name>
</gene>
<dbReference type="InterPro" id="IPR041489">
    <property type="entry name" value="PDZ_6"/>
</dbReference>
<dbReference type="CDD" id="cd10839">
    <property type="entry name" value="cpPDZ1_DegP-like"/>
    <property type="match status" value="1"/>
</dbReference>
<dbReference type="SMART" id="SM00228">
    <property type="entry name" value="PDZ"/>
    <property type="match status" value="2"/>
</dbReference>
<dbReference type="AlphaFoldDB" id="F6GBN3"/>
<proteinExistence type="inferred from homology"/>
<dbReference type="GO" id="GO:0042597">
    <property type="term" value="C:periplasmic space"/>
    <property type="evidence" value="ECO:0007669"/>
    <property type="project" value="UniProtKB-SubCell"/>
</dbReference>
<dbReference type="SUPFAM" id="SSF50156">
    <property type="entry name" value="PDZ domain-like"/>
    <property type="match status" value="2"/>
</dbReference>
<dbReference type="PATRIC" id="fig|1031711.3.peg.4714"/>
<evidence type="ECO:0000256" key="1">
    <source>
        <dbReference type="ARBA" id="ARBA00001772"/>
    </source>
</evidence>
<dbReference type="Pfam" id="PF13365">
    <property type="entry name" value="Trypsin_2"/>
    <property type="match status" value="1"/>
</dbReference>
<dbReference type="InterPro" id="IPR036034">
    <property type="entry name" value="PDZ_sf"/>
</dbReference>
<evidence type="ECO:0000256" key="13">
    <source>
        <dbReference type="ARBA" id="ARBA00032850"/>
    </source>
</evidence>
<dbReference type="Gene3D" id="2.30.42.10">
    <property type="match status" value="2"/>
</dbReference>
<keyword evidence="10" id="KW-0378">Hydrolase</keyword>
<dbReference type="Gene3D" id="2.40.10.120">
    <property type="match status" value="1"/>
</dbReference>
<feature type="binding site" evidence="15">
    <location>
        <begin position="268"/>
        <end position="270"/>
    </location>
    <ligand>
        <name>substrate</name>
    </ligand>
</feature>
<evidence type="ECO:0000256" key="14">
    <source>
        <dbReference type="PIRSR" id="PIRSR611782-1"/>
    </source>
</evidence>
<dbReference type="Pfam" id="PF13180">
    <property type="entry name" value="PDZ_2"/>
    <property type="match status" value="1"/>
</dbReference>